<dbReference type="GO" id="GO:0003677">
    <property type="term" value="F:DNA binding"/>
    <property type="evidence" value="ECO:0007669"/>
    <property type="project" value="UniProtKB-UniRule"/>
</dbReference>
<proteinExistence type="inferred from homology"/>
<dbReference type="Proteomes" id="UP000734854">
    <property type="component" value="Unassembled WGS sequence"/>
</dbReference>
<dbReference type="PANTHER" id="PTHR11850">
    <property type="entry name" value="HOMEOBOX PROTEIN TRANSCRIPTION FACTORS"/>
    <property type="match status" value="1"/>
</dbReference>
<evidence type="ECO:0000256" key="5">
    <source>
        <dbReference type="ARBA" id="ARBA00023155"/>
    </source>
</evidence>
<protein>
    <recommendedName>
        <fullName evidence="9">Homeobox domain-containing protein</fullName>
    </recommendedName>
</protein>
<keyword evidence="5 8" id="KW-0371">Homeobox</keyword>
<gene>
    <name evidence="10" type="ORF">ZIOFF_002972</name>
</gene>
<reference evidence="10 11" key="1">
    <citation type="submission" date="2020-08" db="EMBL/GenBank/DDBJ databases">
        <title>Plant Genome Project.</title>
        <authorList>
            <person name="Zhang R.-G."/>
        </authorList>
    </citation>
    <scope>NUCLEOTIDE SEQUENCE [LARGE SCALE GENOMIC DNA]</scope>
    <source>
        <tissue evidence="10">Rhizome</tissue>
    </source>
</reference>
<dbReference type="InterPro" id="IPR009057">
    <property type="entry name" value="Homeodomain-like_sf"/>
</dbReference>
<evidence type="ECO:0000256" key="8">
    <source>
        <dbReference type="PROSITE-ProRule" id="PRU00108"/>
    </source>
</evidence>
<dbReference type="InterPro" id="IPR006563">
    <property type="entry name" value="POX_dom"/>
</dbReference>
<dbReference type="AlphaFoldDB" id="A0A8J5LT27"/>
<dbReference type="Pfam" id="PF05920">
    <property type="entry name" value="Homeobox_KN"/>
    <property type="match status" value="1"/>
</dbReference>
<dbReference type="InterPro" id="IPR001356">
    <property type="entry name" value="HD"/>
</dbReference>
<dbReference type="GO" id="GO:0005634">
    <property type="term" value="C:nucleus"/>
    <property type="evidence" value="ECO:0007669"/>
    <property type="project" value="UniProtKB-SubCell"/>
</dbReference>
<evidence type="ECO:0000313" key="10">
    <source>
        <dbReference type="EMBL" id="KAG6537869.1"/>
    </source>
</evidence>
<dbReference type="SMART" id="SM00574">
    <property type="entry name" value="POX"/>
    <property type="match status" value="1"/>
</dbReference>
<evidence type="ECO:0000313" key="11">
    <source>
        <dbReference type="Proteomes" id="UP000734854"/>
    </source>
</evidence>
<dbReference type="Pfam" id="PF07526">
    <property type="entry name" value="POX"/>
    <property type="match status" value="1"/>
</dbReference>
<keyword evidence="11" id="KW-1185">Reference proteome</keyword>
<evidence type="ECO:0000256" key="3">
    <source>
        <dbReference type="ARBA" id="ARBA00023015"/>
    </source>
</evidence>
<keyword evidence="7 8" id="KW-0539">Nucleus</keyword>
<dbReference type="Gene3D" id="1.10.10.60">
    <property type="entry name" value="Homeodomain-like"/>
    <property type="match status" value="1"/>
</dbReference>
<dbReference type="SUPFAM" id="SSF46689">
    <property type="entry name" value="Homeodomain-like"/>
    <property type="match status" value="1"/>
</dbReference>
<organism evidence="10 11">
    <name type="scientific">Zingiber officinale</name>
    <name type="common">Ginger</name>
    <name type="synonym">Amomum zingiber</name>
    <dbReference type="NCBI Taxonomy" id="94328"/>
    <lineage>
        <taxon>Eukaryota</taxon>
        <taxon>Viridiplantae</taxon>
        <taxon>Streptophyta</taxon>
        <taxon>Embryophyta</taxon>
        <taxon>Tracheophyta</taxon>
        <taxon>Spermatophyta</taxon>
        <taxon>Magnoliopsida</taxon>
        <taxon>Liliopsida</taxon>
        <taxon>Zingiberales</taxon>
        <taxon>Zingiberaceae</taxon>
        <taxon>Zingiber</taxon>
    </lineage>
</organism>
<evidence type="ECO:0000256" key="2">
    <source>
        <dbReference type="ARBA" id="ARBA00006454"/>
    </source>
</evidence>
<dbReference type="CDD" id="cd00086">
    <property type="entry name" value="homeodomain"/>
    <property type="match status" value="1"/>
</dbReference>
<sequence length="497" mass="56610">MKNVKDQTETKTAPCVLLYLPTTFDLFPQIHSLRSSSDPTTPNSSLSFPFTELRFVVGKDQSKETEDEGGRPVVRCREEVEGRSMTKYAEFFDMGFRCFSIGYKNPGTLPSAKRMQSQLLSSEAQLLRSIDPVDLQAEEDCVMEKRRLMNCQDEKENDLHGLACSRSQGLSLTLGSHLPSNTFGAYRYEQVKNHESCTTYEAMREDLKEFDRARSHRSPAVDYIFSKGETCGSSTYRNLTSMTSLLQRSKFLYPAQELLSEVVSLRSAVDPSYDEELRKVKSFGVANRNGGVCCSSADNPDTDVRVLKLVALLDELEGRYQQYFHRMEQVISSFEMFAGSGAAASYTALTIQAMSRHFSNLRDTIITQIHASGVLQEHDQPREAQRHPFMHTLADESLRQNREALQKLGIIQNQQVWRPLRGLPEDSVAVLRTWLFENFLHPYPDDKEKLILAAKTGLTKNQISNWFINARVRIWKPMIEEMYKEEFAEHSGNLSPS</sequence>
<dbReference type="InterPro" id="IPR050224">
    <property type="entry name" value="TALE_homeobox"/>
</dbReference>
<evidence type="ECO:0000256" key="1">
    <source>
        <dbReference type="ARBA" id="ARBA00004123"/>
    </source>
</evidence>
<comment type="similarity">
    <text evidence="2">Belongs to the TALE/BELL homeobox family.</text>
</comment>
<comment type="caution">
    <text evidence="10">The sequence shown here is derived from an EMBL/GenBank/DDBJ whole genome shotgun (WGS) entry which is preliminary data.</text>
</comment>
<accession>A0A8J5LT27</accession>
<name>A0A8J5LT27_ZINOF</name>
<dbReference type="GO" id="GO:0006355">
    <property type="term" value="P:regulation of DNA-templated transcription"/>
    <property type="evidence" value="ECO:0007669"/>
    <property type="project" value="InterPro"/>
</dbReference>
<keyword evidence="6" id="KW-0804">Transcription</keyword>
<comment type="subcellular location">
    <subcellularLocation>
        <location evidence="1 8">Nucleus</location>
    </subcellularLocation>
</comment>
<keyword evidence="3" id="KW-0805">Transcription regulation</keyword>
<dbReference type="EMBL" id="JACMSC010000001">
    <property type="protein sequence ID" value="KAG6537869.1"/>
    <property type="molecule type" value="Genomic_DNA"/>
</dbReference>
<evidence type="ECO:0000259" key="9">
    <source>
        <dbReference type="PROSITE" id="PS50071"/>
    </source>
</evidence>
<dbReference type="InterPro" id="IPR008422">
    <property type="entry name" value="KN_HD"/>
</dbReference>
<feature type="DNA-binding region" description="Homeobox" evidence="8">
    <location>
        <begin position="416"/>
        <end position="478"/>
    </location>
</feature>
<dbReference type="PROSITE" id="PS50071">
    <property type="entry name" value="HOMEOBOX_2"/>
    <property type="match status" value="1"/>
</dbReference>
<keyword evidence="4 8" id="KW-0238">DNA-binding</keyword>
<evidence type="ECO:0000256" key="6">
    <source>
        <dbReference type="ARBA" id="ARBA00023163"/>
    </source>
</evidence>
<evidence type="ECO:0000256" key="7">
    <source>
        <dbReference type="ARBA" id="ARBA00023242"/>
    </source>
</evidence>
<feature type="domain" description="Homeobox" evidence="9">
    <location>
        <begin position="414"/>
        <end position="477"/>
    </location>
</feature>
<dbReference type="SMART" id="SM00389">
    <property type="entry name" value="HOX"/>
    <property type="match status" value="1"/>
</dbReference>
<evidence type="ECO:0000256" key="4">
    <source>
        <dbReference type="ARBA" id="ARBA00023125"/>
    </source>
</evidence>